<accession>A0ABX3VRD7</accession>
<comment type="caution">
    <text evidence="1">The sequence shown here is derived from an EMBL/GenBank/DDBJ whole genome shotgun (WGS) entry which is preliminary data.</text>
</comment>
<evidence type="ECO:0000313" key="2">
    <source>
        <dbReference type="Proteomes" id="UP000193801"/>
    </source>
</evidence>
<name>A0ABX3VRD7_9MYCO</name>
<protein>
    <recommendedName>
        <fullName evidence="3">Haemophore haem-binding domain-containing protein</fullName>
    </recommendedName>
</protein>
<reference evidence="1 2" key="1">
    <citation type="journal article" date="2015" name="Emerg. Microbes Infect.">
        <title>Characterization of 17 strains belonging to the Mycobacterium simiae complex and description of Mycobacterium paraense sp. nov.</title>
        <authorList>
            <person name="Fusco da Costa A.R."/>
            <person name="Fedrizzi T."/>
            <person name="Lopes M.L."/>
            <person name="Pecorari M."/>
            <person name="Oliveira da Costa W.L."/>
            <person name="Giacobazzi E."/>
            <person name="da Costa Bahia J.R."/>
            <person name="De Sanctis V."/>
            <person name="Batista Lima K.V."/>
            <person name="Bertorelli R."/>
            <person name="Grottola A."/>
            <person name="Fabio A."/>
            <person name="Mariottini A."/>
            <person name="Ferretti P."/>
            <person name="Di Leva F."/>
            <person name="Fregni Serpini G."/>
            <person name="Tagliazucchi S."/>
            <person name="Rumpianesi F."/>
            <person name="Jousson O."/>
            <person name="Segata N."/>
            <person name="Tortoli E."/>
        </authorList>
    </citation>
    <scope>NUCLEOTIDE SEQUENCE [LARGE SCALE GENOMIC DNA]</scope>
    <source>
        <strain evidence="1 2">FI-07156</strain>
    </source>
</reference>
<gene>
    <name evidence="1" type="ORF">AWB91_09480</name>
</gene>
<evidence type="ECO:0000313" key="1">
    <source>
        <dbReference type="EMBL" id="ORW32715.1"/>
    </source>
</evidence>
<evidence type="ECO:0008006" key="3">
    <source>
        <dbReference type="Google" id="ProtNLM"/>
    </source>
</evidence>
<dbReference type="Proteomes" id="UP000193801">
    <property type="component" value="Unassembled WGS sequence"/>
</dbReference>
<organism evidence="1 2">
    <name type="scientific">Mycobacterium paraense</name>
    <dbReference type="NCBI Taxonomy" id="767916"/>
    <lineage>
        <taxon>Bacteria</taxon>
        <taxon>Bacillati</taxon>
        <taxon>Actinomycetota</taxon>
        <taxon>Actinomycetes</taxon>
        <taxon>Mycobacteriales</taxon>
        <taxon>Mycobacteriaceae</taxon>
        <taxon>Mycobacterium</taxon>
        <taxon>Mycobacterium simiae complex</taxon>
    </lineage>
</organism>
<proteinExistence type="predicted"/>
<keyword evidence="2" id="KW-1185">Reference proteome</keyword>
<sequence>MLGGLRKLPGDDPRVIAARQRYAVVAAQAYGPALVDKLIPLWPHLPDDQRARIAELLGKQL</sequence>
<dbReference type="EMBL" id="LQPK01000006">
    <property type="protein sequence ID" value="ORW32715.1"/>
    <property type="molecule type" value="Genomic_DNA"/>
</dbReference>